<proteinExistence type="predicted"/>
<accession>W1IZN6</accession>
<comment type="caution">
    <text evidence="1">The sequence shown here is derived from an EMBL/GenBank/DDBJ whole genome shotgun (WGS) entry which is preliminary data.</text>
</comment>
<dbReference type="AlphaFoldDB" id="W1IZN6"/>
<dbReference type="EMBL" id="CBXF010000097">
    <property type="protein sequence ID" value="CDL83894.1"/>
    <property type="molecule type" value="Genomic_DNA"/>
</dbReference>
<organism evidence="1 2">
    <name type="scientific">Xenorhabdus szentirmaii DSM 16338</name>
    <dbReference type="NCBI Taxonomy" id="1427518"/>
    <lineage>
        <taxon>Bacteria</taxon>
        <taxon>Pseudomonadati</taxon>
        <taxon>Pseudomonadota</taxon>
        <taxon>Gammaproteobacteria</taxon>
        <taxon>Enterobacterales</taxon>
        <taxon>Morganellaceae</taxon>
        <taxon>Xenorhabdus</taxon>
    </lineage>
</organism>
<gene>
    <name evidence="1" type="ORF">XSR1_380055</name>
</gene>
<name>W1IZN6_9GAMM</name>
<evidence type="ECO:0000313" key="1">
    <source>
        <dbReference type="EMBL" id="CDL83894.1"/>
    </source>
</evidence>
<sequence length="177" mass="20601">MNSSIEKVTKALTSFDCCFSVEKGYVEIKLDEKNFNYYEGFNALKSGIEELKSIFNIEDFLPLDYFDEFLSSEEYHIIFNKKNDNGDDKENHSMIEEQYDILLESFIIFCEFTVNHLKSLSKVINEVSELISNDPIYDVDGDIELPNIILDNSHDWSFSKLHDLPFYFRNGIGIDSV</sequence>
<protein>
    <submittedName>
        <fullName evidence="1">Uncharacterized protein</fullName>
    </submittedName>
</protein>
<dbReference type="RefSeq" id="WP_156935895.1">
    <property type="nucleotide sequence ID" value="NZ_CAWLWS010000097.1"/>
</dbReference>
<keyword evidence="2" id="KW-1185">Reference proteome</keyword>
<reference evidence="1" key="1">
    <citation type="submission" date="2013-11" db="EMBL/GenBank/DDBJ databases">
        <title>Draft genome sequence and annotation of the entomopathogenic bacteria, Xenorhabdus cabanillasi strain JM26 and Xenorhabdus szentirmai strain DSM 16338.</title>
        <authorList>
            <person name="Gualtieri M."/>
            <person name="Ogier J.C."/>
            <person name="Pages S."/>
            <person name="Givaudan A."/>
            <person name="Gaudriault S."/>
        </authorList>
    </citation>
    <scope>NUCLEOTIDE SEQUENCE [LARGE SCALE GENOMIC DNA]</scope>
    <source>
        <strain evidence="1">DSM 16338</strain>
    </source>
</reference>
<evidence type="ECO:0000313" key="2">
    <source>
        <dbReference type="Proteomes" id="UP000019202"/>
    </source>
</evidence>
<dbReference type="Proteomes" id="UP000019202">
    <property type="component" value="Unassembled WGS sequence"/>
</dbReference>